<dbReference type="CDD" id="cd01949">
    <property type="entry name" value="GGDEF"/>
    <property type="match status" value="1"/>
</dbReference>
<evidence type="ECO:0000259" key="2">
    <source>
        <dbReference type="PROSITE" id="PS50113"/>
    </source>
</evidence>
<dbReference type="EMBL" id="SRMF01000003">
    <property type="protein sequence ID" value="TGG93437.1"/>
    <property type="molecule type" value="Genomic_DNA"/>
</dbReference>
<dbReference type="SMART" id="SM00086">
    <property type="entry name" value="PAC"/>
    <property type="match status" value="2"/>
</dbReference>
<organism evidence="5 6">
    <name type="scientific">Natronospirillum operosum</name>
    <dbReference type="NCBI Taxonomy" id="2759953"/>
    <lineage>
        <taxon>Bacteria</taxon>
        <taxon>Pseudomonadati</taxon>
        <taxon>Pseudomonadota</taxon>
        <taxon>Gammaproteobacteria</taxon>
        <taxon>Oceanospirillales</taxon>
        <taxon>Natronospirillaceae</taxon>
        <taxon>Natronospirillum</taxon>
    </lineage>
</organism>
<dbReference type="PANTHER" id="PTHR44757">
    <property type="entry name" value="DIGUANYLATE CYCLASE DGCP"/>
    <property type="match status" value="1"/>
</dbReference>
<dbReference type="AlphaFoldDB" id="A0A4Z0W7R9"/>
<dbReference type="InterPro" id="IPR001633">
    <property type="entry name" value="EAL_dom"/>
</dbReference>
<dbReference type="NCBIfam" id="TIGR00229">
    <property type="entry name" value="sensory_box"/>
    <property type="match status" value="2"/>
</dbReference>
<feature type="domain" description="PAS" evidence="1">
    <location>
        <begin position="241"/>
        <end position="279"/>
    </location>
</feature>
<comment type="caution">
    <text evidence="5">The sequence shown here is derived from an EMBL/GenBank/DDBJ whole genome shotgun (WGS) entry which is preliminary data.</text>
</comment>
<dbReference type="InterPro" id="IPR001610">
    <property type="entry name" value="PAC"/>
</dbReference>
<dbReference type="InterPro" id="IPR013767">
    <property type="entry name" value="PAS_fold"/>
</dbReference>
<keyword evidence="6" id="KW-1185">Reference proteome</keyword>
<dbReference type="InterPro" id="IPR000014">
    <property type="entry name" value="PAS"/>
</dbReference>
<dbReference type="InterPro" id="IPR000700">
    <property type="entry name" value="PAS-assoc_C"/>
</dbReference>
<dbReference type="PROSITE" id="PS50887">
    <property type="entry name" value="GGDEF"/>
    <property type="match status" value="1"/>
</dbReference>
<evidence type="ECO:0000259" key="1">
    <source>
        <dbReference type="PROSITE" id="PS50112"/>
    </source>
</evidence>
<feature type="domain" description="PAS" evidence="1">
    <location>
        <begin position="113"/>
        <end position="182"/>
    </location>
</feature>
<dbReference type="GO" id="GO:0006355">
    <property type="term" value="P:regulation of DNA-templated transcription"/>
    <property type="evidence" value="ECO:0007669"/>
    <property type="project" value="InterPro"/>
</dbReference>
<evidence type="ECO:0000313" key="6">
    <source>
        <dbReference type="Proteomes" id="UP000297475"/>
    </source>
</evidence>
<dbReference type="InterPro" id="IPR052155">
    <property type="entry name" value="Biofilm_reg_signaling"/>
</dbReference>
<dbReference type="Pfam" id="PF13426">
    <property type="entry name" value="PAS_9"/>
    <property type="match status" value="1"/>
</dbReference>
<dbReference type="Gene3D" id="3.30.70.270">
    <property type="match status" value="1"/>
</dbReference>
<dbReference type="InterPro" id="IPR035919">
    <property type="entry name" value="EAL_sf"/>
</dbReference>
<dbReference type="InterPro" id="IPR043128">
    <property type="entry name" value="Rev_trsase/Diguanyl_cyclase"/>
</dbReference>
<dbReference type="InterPro" id="IPR029787">
    <property type="entry name" value="Nucleotide_cyclase"/>
</dbReference>
<dbReference type="PROSITE" id="PS50113">
    <property type="entry name" value="PAC"/>
    <property type="match status" value="2"/>
</dbReference>
<dbReference type="Pfam" id="PF00989">
    <property type="entry name" value="PAS"/>
    <property type="match status" value="1"/>
</dbReference>
<dbReference type="SMART" id="SM00267">
    <property type="entry name" value="GGDEF"/>
    <property type="match status" value="1"/>
</dbReference>
<proteinExistence type="predicted"/>
<dbReference type="PROSITE" id="PS50112">
    <property type="entry name" value="PAS"/>
    <property type="match status" value="2"/>
</dbReference>
<dbReference type="SUPFAM" id="SSF141868">
    <property type="entry name" value="EAL domain-like"/>
    <property type="match status" value="1"/>
</dbReference>
<dbReference type="Proteomes" id="UP000297475">
    <property type="component" value="Unassembled WGS sequence"/>
</dbReference>
<reference evidence="5 6" key="1">
    <citation type="submission" date="2019-04" db="EMBL/GenBank/DDBJ databases">
        <title>Natronospirillum operosus gen. nov., sp. nov., a haloalkaliphilic satellite isolated from decaying biomass of laboratory culture of cyanobacterium Geitlerinema sp. and proposal of Natronospirillaceae fam. nov. and Saccharospirillaceae fam. nov.</title>
        <authorList>
            <person name="Kevbrin V."/>
            <person name="Boltyanskaya Y."/>
            <person name="Koziaeva V."/>
            <person name="Grouzdev D.S."/>
            <person name="Park M."/>
            <person name="Cho J."/>
        </authorList>
    </citation>
    <scope>NUCLEOTIDE SEQUENCE [LARGE SCALE GENOMIC DNA]</scope>
    <source>
        <strain evidence="5 6">G-116</strain>
    </source>
</reference>
<dbReference type="CDD" id="cd01948">
    <property type="entry name" value="EAL"/>
    <property type="match status" value="1"/>
</dbReference>
<evidence type="ECO:0000259" key="4">
    <source>
        <dbReference type="PROSITE" id="PS50887"/>
    </source>
</evidence>
<dbReference type="SUPFAM" id="SSF55073">
    <property type="entry name" value="Nucleotide cyclase"/>
    <property type="match status" value="1"/>
</dbReference>
<dbReference type="InterPro" id="IPR000160">
    <property type="entry name" value="GGDEF_dom"/>
</dbReference>
<feature type="domain" description="EAL" evidence="3">
    <location>
        <begin position="546"/>
        <end position="798"/>
    </location>
</feature>
<dbReference type="RefSeq" id="WP_135483146.1">
    <property type="nucleotide sequence ID" value="NZ_SRMF01000003.1"/>
</dbReference>
<dbReference type="CDD" id="cd00130">
    <property type="entry name" value="PAS"/>
    <property type="match status" value="2"/>
</dbReference>
<dbReference type="PROSITE" id="PS50883">
    <property type="entry name" value="EAL"/>
    <property type="match status" value="1"/>
</dbReference>
<dbReference type="SMART" id="SM00091">
    <property type="entry name" value="PAS"/>
    <property type="match status" value="3"/>
</dbReference>
<dbReference type="InterPro" id="IPR035965">
    <property type="entry name" value="PAS-like_dom_sf"/>
</dbReference>
<dbReference type="Pfam" id="PF00563">
    <property type="entry name" value="EAL"/>
    <property type="match status" value="1"/>
</dbReference>
<dbReference type="NCBIfam" id="TIGR00254">
    <property type="entry name" value="GGDEF"/>
    <property type="match status" value="1"/>
</dbReference>
<feature type="domain" description="PAC" evidence="2">
    <location>
        <begin position="188"/>
        <end position="240"/>
    </location>
</feature>
<evidence type="ECO:0000259" key="3">
    <source>
        <dbReference type="PROSITE" id="PS50883"/>
    </source>
</evidence>
<dbReference type="OrthoDB" id="6168558at2"/>
<sequence>MPYQQTDHTDIDPGLLAELCHSLDRLHFAALVSDASGQLRHCNPAAQQLLQTTRARDWSGLLPDGWQLELPAWLQAQQPVELEREYEGDFLRWEITPVDDQPLVVMLCYPLLERENYRRILEYSVDGIYQTSRAGEIIYANQSLARTFGYQTPKEMRQHIQQVARDIYRHPEDRAHFVDQLKLTGEVVGFECEMFGKSGESIWVRQNARAVLNNAGQIEHIIGTVADVTALRQSELARQQAESDYERLFNTAQAGLYQSTEGGVLLRINEMFARLLGYTSPTEMRTRVQSIGDDIYADPSIRRRLLTQLAQYGRVVNERVQFRRADGHLIWVLMSAQYISRSTPADSIIEGSIFDITEQVQAENEIRFLAEHDPLTLLPNRSRFQAQLEQHSADGPDTVPFTVLFLDLDHFKDINDTLGHLVGDALLKEVGRRLRKPLDLPHETFRLGGDEFAILINHTLSADDLDQLCQRIIQRAGREYLHEDNRLKVTASLGVVHSSQMEQHSEESLPEAIMRAADLALYSCKRGGRAGYRLYEESMHLQLQHEKDLENRLEQALADDSLALHFQPIYSAHTGRIIAVEALLRWPTPEGMISPAVFIPLAERCGLIADIDAWVIQQATALCPLLTRHRRDIRVSFNLSAHHFNNDSLDLLFGPVARALEECSHNLSIELTERVMFEHTDRVIGALEDLRMQGISISLDDFGTGYSSLSYLTRLPVDKLKIDQSFIREMDSNPTALAVVQAAAQIGRTLNLITNAEGVETAEQYAFVSNLGIDEVQGFHLGHPMPLDEILQLLEQPEVRKNAGGKGPAEEE</sequence>
<dbReference type="PANTHER" id="PTHR44757:SF2">
    <property type="entry name" value="BIOFILM ARCHITECTURE MAINTENANCE PROTEIN MBAA"/>
    <property type="match status" value="1"/>
</dbReference>
<protein>
    <submittedName>
        <fullName evidence="5">Bifunctional diguanylate cyclase/phosphodiesterase</fullName>
    </submittedName>
</protein>
<name>A0A4Z0W7R9_9GAMM</name>
<dbReference type="Pfam" id="PF00990">
    <property type="entry name" value="GGDEF"/>
    <property type="match status" value="1"/>
</dbReference>
<accession>A0A4Z0W7R9</accession>
<dbReference type="SUPFAM" id="SSF55785">
    <property type="entry name" value="PYP-like sensor domain (PAS domain)"/>
    <property type="match status" value="2"/>
</dbReference>
<dbReference type="SMART" id="SM00052">
    <property type="entry name" value="EAL"/>
    <property type="match status" value="1"/>
</dbReference>
<evidence type="ECO:0000313" key="5">
    <source>
        <dbReference type="EMBL" id="TGG93437.1"/>
    </source>
</evidence>
<feature type="domain" description="PAC" evidence="2">
    <location>
        <begin position="316"/>
        <end position="368"/>
    </location>
</feature>
<dbReference type="Gene3D" id="3.20.20.450">
    <property type="entry name" value="EAL domain"/>
    <property type="match status" value="1"/>
</dbReference>
<dbReference type="Gene3D" id="3.30.450.20">
    <property type="entry name" value="PAS domain"/>
    <property type="match status" value="2"/>
</dbReference>
<gene>
    <name evidence="5" type="ORF">E4656_10335</name>
</gene>
<feature type="domain" description="GGDEF" evidence="4">
    <location>
        <begin position="399"/>
        <end position="537"/>
    </location>
</feature>